<dbReference type="RefSeq" id="WP_225564364.1">
    <property type="nucleotide sequence ID" value="NZ_JAIXCQ010000002.1"/>
</dbReference>
<dbReference type="SUPFAM" id="SSF52980">
    <property type="entry name" value="Restriction endonuclease-like"/>
    <property type="match status" value="1"/>
</dbReference>
<accession>A0ABS7ZFG9</accession>
<sequence>MTTHAPRPGDRRDLDAPTVPPATRFSESRRAEIARRTATGDLQRVRKGVYLAPVDEDGPARARRAEVLRRVRAVQLRLTTAYWYSHTTAAVLHGCWTWRLSDAVHVTQLRAPNAEQSRERGLRRHWTALPPRDRTTIDGLPATTLERTVVDCARTLPPDQGLVVTDSALRGGADLDVLCAILDESAGRRGVRRAREVVDLADPRSESPGESLLRWVVHDAGLPTPEAGHRTMTRRGDVWLDLAWPERKVALEFDGAVKYSGGDYGDPAGRVFAEKLRQDALEEAGWLVVRVTWDDLHQAEALAARIRAALRTRSPRSRYPS</sequence>
<keyword evidence="3" id="KW-1185">Reference proteome</keyword>
<protein>
    <recommendedName>
        <fullName evidence="4">Transcriptional regulator, AbiEi antitoxin, Type IV TA system</fullName>
    </recommendedName>
</protein>
<evidence type="ECO:0000313" key="2">
    <source>
        <dbReference type="EMBL" id="MCA5892594.1"/>
    </source>
</evidence>
<evidence type="ECO:0000313" key="3">
    <source>
        <dbReference type="Proteomes" id="UP001319870"/>
    </source>
</evidence>
<name>A0ABS7ZFG9_9MICO</name>
<dbReference type="EMBL" id="JAIXCQ010000002">
    <property type="protein sequence ID" value="MCA5892594.1"/>
    <property type="molecule type" value="Genomic_DNA"/>
</dbReference>
<organism evidence="2 3">
    <name type="scientific">Isoptericola luteus</name>
    <dbReference type="NCBI Taxonomy" id="2879484"/>
    <lineage>
        <taxon>Bacteria</taxon>
        <taxon>Bacillati</taxon>
        <taxon>Actinomycetota</taxon>
        <taxon>Actinomycetes</taxon>
        <taxon>Micrococcales</taxon>
        <taxon>Promicromonosporaceae</taxon>
        <taxon>Isoptericola</taxon>
    </lineage>
</organism>
<evidence type="ECO:0008006" key="4">
    <source>
        <dbReference type="Google" id="ProtNLM"/>
    </source>
</evidence>
<comment type="caution">
    <text evidence="2">The sequence shown here is derived from an EMBL/GenBank/DDBJ whole genome shotgun (WGS) entry which is preliminary data.</text>
</comment>
<proteinExistence type="predicted"/>
<reference evidence="2 3" key="1">
    <citation type="submission" date="2021-09" db="EMBL/GenBank/DDBJ databases">
        <title>Isoptericola luteus sp. nov., a novel bacterium isolated from Harbin, the capital city of Heilongjiang province.</title>
        <authorList>
            <person name="Li J."/>
        </authorList>
    </citation>
    <scope>NUCLEOTIDE SEQUENCE [LARGE SCALE GENOMIC DNA]</scope>
    <source>
        <strain evidence="2 3">NEAU-Y5</strain>
    </source>
</reference>
<gene>
    <name evidence="2" type="ORF">LEP48_04395</name>
</gene>
<feature type="region of interest" description="Disordered" evidence="1">
    <location>
        <begin position="1"/>
        <end position="28"/>
    </location>
</feature>
<dbReference type="Proteomes" id="UP001319870">
    <property type="component" value="Unassembled WGS sequence"/>
</dbReference>
<dbReference type="InterPro" id="IPR011335">
    <property type="entry name" value="Restrct_endonuc-II-like"/>
</dbReference>
<evidence type="ECO:0000256" key="1">
    <source>
        <dbReference type="SAM" id="MobiDB-lite"/>
    </source>
</evidence>